<accession>A0A7H0HCP7</accession>
<dbReference type="Proteomes" id="UP000516057">
    <property type="component" value="Chromosome"/>
</dbReference>
<keyword evidence="7" id="KW-1185">Reference proteome</keyword>
<dbReference type="PANTHER" id="PTHR22981:SF7">
    <property type="entry name" value="3-HYDROXYISOBUTYRATE DEHYDROGENASE, MITOCHONDRIAL"/>
    <property type="match status" value="1"/>
</dbReference>
<dbReference type="Gene3D" id="3.40.50.720">
    <property type="entry name" value="NAD(P)-binding Rossmann-like Domain"/>
    <property type="match status" value="1"/>
</dbReference>
<dbReference type="InterPro" id="IPR036291">
    <property type="entry name" value="NAD(P)-bd_dom_sf"/>
</dbReference>
<dbReference type="PIRSF" id="PIRSF000103">
    <property type="entry name" value="HIBADH"/>
    <property type="match status" value="1"/>
</dbReference>
<dbReference type="InterPro" id="IPR008927">
    <property type="entry name" value="6-PGluconate_DH-like_C_sf"/>
</dbReference>
<dbReference type="AlphaFoldDB" id="A0A7H0HCP7"/>
<dbReference type="SUPFAM" id="SSF48179">
    <property type="entry name" value="6-phosphogluconate dehydrogenase C-terminal domain-like"/>
    <property type="match status" value="1"/>
</dbReference>
<feature type="domain" description="6-phosphogluconate dehydrogenase NADP-binding" evidence="4">
    <location>
        <begin position="7"/>
        <end position="161"/>
    </location>
</feature>
<keyword evidence="1" id="KW-0560">Oxidoreductase</keyword>
<dbReference type="InterPro" id="IPR015815">
    <property type="entry name" value="HIBADH-related"/>
</dbReference>
<dbReference type="EMBL" id="CP060790">
    <property type="protein sequence ID" value="QNP58313.1"/>
    <property type="molecule type" value="Genomic_DNA"/>
</dbReference>
<dbReference type="InterPro" id="IPR006115">
    <property type="entry name" value="6PGDH_NADP-bd"/>
</dbReference>
<feature type="active site" evidence="3">
    <location>
        <position position="170"/>
    </location>
</feature>
<dbReference type="GO" id="GO:0016616">
    <property type="term" value="F:oxidoreductase activity, acting on the CH-OH group of donors, NAD or NADP as acceptor"/>
    <property type="evidence" value="ECO:0007669"/>
    <property type="project" value="TreeGrafter"/>
</dbReference>
<dbReference type="Pfam" id="PF03446">
    <property type="entry name" value="NAD_binding_2"/>
    <property type="match status" value="1"/>
</dbReference>
<organism evidence="6 7">
    <name type="scientific">Paenacidovorax monticola</name>
    <dbReference type="NCBI Taxonomy" id="1926868"/>
    <lineage>
        <taxon>Bacteria</taxon>
        <taxon>Pseudomonadati</taxon>
        <taxon>Pseudomonadota</taxon>
        <taxon>Betaproteobacteria</taxon>
        <taxon>Burkholderiales</taxon>
        <taxon>Comamonadaceae</taxon>
        <taxon>Paenacidovorax</taxon>
    </lineage>
</organism>
<evidence type="ECO:0000256" key="2">
    <source>
        <dbReference type="ARBA" id="ARBA00023027"/>
    </source>
</evidence>
<dbReference type="SUPFAM" id="SSF51735">
    <property type="entry name" value="NAD(P)-binding Rossmann-fold domains"/>
    <property type="match status" value="1"/>
</dbReference>
<evidence type="ECO:0000259" key="5">
    <source>
        <dbReference type="Pfam" id="PF14833"/>
    </source>
</evidence>
<proteinExistence type="predicted"/>
<dbReference type="GO" id="GO:0050661">
    <property type="term" value="F:NADP binding"/>
    <property type="evidence" value="ECO:0007669"/>
    <property type="project" value="InterPro"/>
</dbReference>
<evidence type="ECO:0000259" key="4">
    <source>
        <dbReference type="Pfam" id="PF03446"/>
    </source>
</evidence>
<evidence type="ECO:0000256" key="3">
    <source>
        <dbReference type="PIRSR" id="PIRSR000103-1"/>
    </source>
</evidence>
<gene>
    <name evidence="6" type="ORF">H9L24_14810</name>
</gene>
<evidence type="ECO:0000313" key="7">
    <source>
        <dbReference type="Proteomes" id="UP000516057"/>
    </source>
</evidence>
<dbReference type="GO" id="GO:0051287">
    <property type="term" value="F:NAD binding"/>
    <property type="evidence" value="ECO:0007669"/>
    <property type="project" value="InterPro"/>
</dbReference>
<dbReference type="Gene3D" id="1.10.1040.10">
    <property type="entry name" value="N-(1-d-carboxylethyl)-l-norvaline Dehydrogenase, domain 2"/>
    <property type="match status" value="1"/>
</dbReference>
<reference evidence="6 7" key="1">
    <citation type="submission" date="2020-08" db="EMBL/GenBank/DDBJ databases">
        <title>Genome sequence of Acidovorax monticola KACC 19171T.</title>
        <authorList>
            <person name="Hyun D.-W."/>
            <person name="Bae J.-W."/>
        </authorList>
    </citation>
    <scope>NUCLEOTIDE SEQUENCE [LARGE SCALE GENOMIC DNA]</scope>
    <source>
        <strain evidence="6 7">KACC 19171</strain>
    </source>
</reference>
<dbReference type="KEGG" id="amon:H9L24_14810"/>
<feature type="domain" description="3-hydroxyisobutyrate dehydrogenase-like NAD-binding" evidence="5">
    <location>
        <begin position="164"/>
        <end position="285"/>
    </location>
</feature>
<dbReference type="PANTHER" id="PTHR22981">
    <property type="entry name" value="3-HYDROXYISOBUTYRATE DEHYDROGENASE-RELATED"/>
    <property type="match status" value="1"/>
</dbReference>
<protein>
    <submittedName>
        <fullName evidence="6">NAD(P)-dependent oxidoreductase</fullName>
    </submittedName>
</protein>
<evidence type="ECO:0000313" key="6">
    <source>
        <dbReference type="EMBL" id="QNP58313.1"/>
    </source>
</evidence>
<sequence>MTQPSPVAIYGLGNMGYPLAERVGRQFPTQVFDLDAAALQRAQAAFGATPIAAPSDLAGTRTVVLCLPSPAISQSVLQQIAPHLPRGAVVLETSTVNPEHIHAAQKLLAPYGIDVVDASILAGVGQMVAGTASLALGGDPAAIARTQGVLDAIASKQVYFGALGAGAAAKVINNAVAHAVMIVVAEAGAMATAAGVDCQKLIALLSDAQMGLHRPLTYRYAERIVQGDYAGGMPLDAARKDSVLALQLAQTLGVPLFAIQSSHSVYDMAAAAGHGRDDYAAVAKLWADWGCPTVPPAA</sequence>
<name>A0A7H0HCP7_9BURK</name>
<dbReference type="InterPro" id="IPR013328">
    <property type="entry name" value="6PGD_dom2"/>
</dbReference>
<dbReference type="Pfam" id="PF14833">
    <property type="entry name" value="NAD_binding_11"/>
    <property type="match status" value="1"/>
</dbReference>
<keyword evidence="2" id="KW-0520">NAD</keyword>
<evidence type="ECO:0000256" key="1">
    <source>
        <dbReference type="ARBA" id="ARBA00023002"/>
    </source>
</evidence>
<dbReference type="InterPro" id="IPR029154">
    <property type="entry name" value="HIBADH-like_NADP-bd"/>
</dbReference>
<dbReference type="RefSeq" id="WP_187735301.1">
    <property type="nucleotide sequence ID" value="NZ_CP060790.1"/>
</dbReference>